<dbReference type="WBParaSite" id="ACRNAN_scaffold3939.g31507.t1">
    <property type="protein sequence ID" value="ACRNAN_scaffold3939.g31507.t1"/>
    <property type="gene ID" value="ACRNAN_scaffold3939.g31507"/>
</dbReference>
<dbReference type="PANTHER" id="PTHR24198:SF165">
    <property type="entry name" value="ANKYRIN REPEAT-CONTAINING PROTEIN-RELATED"/>
    <property type="match status" value="1"/>
</dbReference>
<evidence type="ECO:0000313" key="5">
    <source>
        <dbReference type="WBParaSite" id="ACRNAN_scaffold3939.g31507.t1"/>
    </source>
</evidence>
<dbReference type="InterPro" id="IPR036770">
    <property type="entry name" value="Ankyrin_rpt-contain_sf"/>
</dbReference>
<keyword evidence="2 3" id="KW-0040">ANK repeat</keyword>
<dbReference type="SMART" id="SM00248">
    <property type="entry name" value="ANK"/>
    <property type="match status" value="5"/>
</dbReference>
<dbReference type="PROSITE" id="PS50297">
    <property type="entry name" value="ANK_REP_REGION"/>
    <property type="match status" value="1"/>
</dbReference>
<evidence type="ECO:0000313" key="4">
    <source>
        <dbReference type="Proteomes" id="UP000887540"/>
    </source>
</evidence>
<feature type="repeat" description="ANK" evidence="3">
    <location>
        <begin position="69"/>
        <end position="101"/>
    </location>
</feature>
<organism evidence="4 5">
    <name type="scientific">Acrobeloides nanus</name>
    <dbReference type="NCBI Taxonomy" id="290746"/>
    <lineage>
        <taxon>Eukaryota</taxon>
        <taxon>Metazoa</taxon>
        <taxon>Ecdysozoa</taxon>
        <taxon>Nematoda</taxon>
        <taxon>Chromadorea</taxon>
        <taxon>Rhabditida</taxon>
        <taxon>Tylenchina</taxon>
        <taxon>Cephalobomorpha</taxon>
        <taxon>Cephaloboidea</taxon>
        <taxon>Cephalobidae</taxon>
        <taxon>Acrobeloides</taxon>
    </lineage>
</organism>
<sequence length="200" mass="22222">MANNAFFQALDNGNFADVNKFLDDDQNLVFLKDEDERIALHFAAEVADEATFKRILSLTLTTIDAQDMHGFTPLTIAVMNGKLDFMELLIENHAQVNQVDKEKHALVHWAVVCGQFDALLLLIKHNAVVSLPDIYGAHPLHYATVLEDIPIQRAQAILHVLLKNGAPVECTDIDGRTPILWAASNGNRLIISIYALSPTR</sequence>
<evidence type="ECO:0000256" key="3">
    <source>
        <dbReference type="PROSITE-ProRule" id="PRU00023"/>
    </source>
</evidence>
<dbReference type="InterPro" id="IPR002110">
    <property type="entry name" value="Ankyrin_rpt"/>
</dbReference>
<name>A0A914DVU6_9BILA</name>
<dbReference type="SUPFAM" id="SSF48403">
    <property type="entry name" value="Ankyrin repeat"/>
    <property type="match status" value="1"/>
</dbReference>
<protein>
    <submittedName>
        <fullName evidence="5">Uncharacterized protein</fullName>
    </submittedName>
</protein>
<evidence type="ECO:0000256" key="1">
    <source>
        <dbReference type="ARBA" id="ARBA00022737"/>
    </source>
</evidence>
<dbReference type="Pfam" id="PF13637">
    <property type="entry name" value="Ank_4"/>
    <property type="match status" value="1"/>
</dbReference>
<dbReference type="PANTHER" id="PTHR24198">
    <property type="entry name" value="ANKYRIN REPEAT AND PROTEIN KINASE DOMAIN-CONTAINING PROTEIN"/>
    <property type="match status" value="1"/>
</dbReference>
<evidence type="ECO:0000256" key="2">
    <source>
        <dbReference type="ARBA" id="ARBA00023043"/>
    </source>
</evidence>
<keyword evidence="1" id="KW-0677">Repeat</keyword>
<keyword evidence="4" id="KW-1185">Reference proteome</keyword>
<dbReference type="Pfam" id="PF12796">
    <property type="entry name" value="Ank_2"/>
    <property type="match status" value="1"/>
</dbReference>
<dbReference type="AlphaFoldDB" id="A0A914DVU6"/>
<dbReference type="Proteomes" id="UP000887540">
    <property type="component" value="Unplaced"/>
</dbReference>
<dbReference type="Gene3D" id="1.25.40.20">
    <property type="entry name" value="Ankyrin repeat-containing domain"/>
    <property type="match status" value="1"/>
</dbReference>
<proteinExistence type="predicted"/>
<dbReference type="PROSITE" id="PS50088">
    <property type="entry name" value="ANK_REPEAT"/>
    <property type="match status" value="2"/>
</dbReference>
<accession>A0A914DVU6</accession>
<reference evidence="5" key="1">
    <citation type="submission" date="2022-11" db="UniProtKB">
        <authorList>
            <consortium name="WormBaseParasite"/>
        </authorList>
    </citation>
    <scope>IDENTIFICATION</scope>
</reference>
<feature type="repeat" description="ANK" evidence="3">
    <location>
        <begin position="135"/>
        <end position="173"/>
    </location>
</feature>